<name>A0A2P7QGK2_9SPHN</name>
<feature type="compositionally biased region" description="Low complexity" evidence="1">
    <location>
        <begin position="78"/>
        <end position="87"/>
    </location>
</feature>
<dbReference type="EMBL" id="PXYI01000010">
    <property type="protein sequence ID" value="PSJ37070.1"/>
    <property type="molecule type" value="Genomic_DNA"/>
</dbReference>
<evidence type="ECO:0000256" key="1">
    <source>
        <dbReference type="SAM" id="MobiDB-lite"/>
    </source>
</evidence>
<organism evidence="2 3">
    <name type="scientific">Allosphingosinicella deserti</name>
    <dbReference type="NCBI Taxonomy" id="2116704"/>
    <lineage>
        <taxon>Bacteria</taxon>
        <taxon>Pseudomonadati</taxon>
        <taxon>Pseudomonadota</taxon>
        <taxon>Alphaproteobacteria</taxon>
        <taxon>Sphingomonadales</taxon>
        <taxon>Sphingomonadaceae</taxon>
        <taxon>Allosphingosinicella</taxon>
    </lineage>
</organism>
<proteinExistence type="predicted"/>
<dbReference type="SUPFAM" id="SSF101898">
    <property type="entry name" value="NHL repeat"/>
    <property type="match status" value="1"/>
</dbReference>
<keyword evidence="3" id="KW-1185">Reference proteome</keyword>
<dbReference type="RefSeq" id="WP_106515512.1">
    <property type="nucleotide sequence ID" value="NZ_PXYI01000010.1"/>
</dbReference>
<dbReference type="Proteomes" id="UP000241167">
    <property type="component" value="Unassembled WGS sequence"/>
</dbReference>
<dbReference type="Gene3D" id="2.80.10.50">
    <property type="match status" value="1"/>
</dbReference>
<evidence type="ECO:0000313" key="3">
    <source>
        <dbReference type="Proteomes" id="UP000241167"/>
    </source>
</evidence>
<sequence>MTVNFSSGLVGLSMLTGDTSLIGLASELRIESNAVRKARAQFTLPAVVAPWQEAASSIPVSTQVSNIKRMPTIIDKPSTSSSGSSSTLAKDATTNKDVQTSFIAYKALERLRMLAEAGAAKTTSSAERTLLQTAFAKGINDLQGFLAEAPSDKVKLSFGSSARRAESVAFGTAFTEKTVGTGLLGTRTDPLVGIAGDEVLEIKLSKYGVTETVTADLSTTTQPPTLDSVTAALNAAIASIPMRDIDGNVVNGADGNPTPKYASKFLVEKNGDKWGLVLSTSGVEQISLDQVNAKDALMVVTGQTALDAPATTQIMRFDDPAGTATRKTLGTLSAVDGEATDRAKLAADDESKVKDVVASTTARAITTDAKGNSYVVGTAAGDIGSNQLAGSEDLFLTKLDSEGKVVWQRTLGAASSAQGAAVTVGANGDIVVAGTVTGPFNGSTNQDSDIVVVKFDANGDETFATAIRAVGNEEATAVAVGADGTVFVGGKAQGGGGDAFLARIDATGSLKERRTIDSGGSDTVSALAVGADGELLALTRESGTARLRRLDAQALATDLGALDLGVADARVLAVSATGEIAVGGATSAALNGTQVNGLGGGRDGFVARIDADLTEASVSYLGTDASDEVDSIAFMGDDLYAGGRTTGALSGTARQGAVDGFVARIDAGSGAIENINQFGQTALRTEPVRIAAATGGAGITSALGFHRGELNPTSSARLVANTSLRAGDEFSLKVDGGTERKITILADDTLTTLANRIRKLTGTNVTVTTPRNGTGSALRIEPKAGHSISLLAGGTGKDALEKLGIEPGRFDVPAIDPKAQKVKPGGAFGLMLDDSLSIATANDAKFALSAIKSASSMTQTAFRSLYWDQMKANLVDGTKAVGAASAYQKAQLANYQSALNRLTSANTYTGF</sequence>
<dbReference type="PANTHER" id="PTHR35580:SF1">
    <property type="entry name" value="PHYTASE-LIKE DOMAIN-CONTAINING PROTEIN"/>
    <property type="match status" value="1"/>
</dbReference>
<evidence type="ECO:0008006" key="4">
    <source>
        <dbReference type="Google" id="ProtNLM"/>
    </source>
</evidence>
<accession>A0A2P7QGK2</accession>
<reference evidence="2 3" key="1">
    <citation type="submission" date="2018-03" db="EMBL/GenBank/DDBJ databases">
        <title>The draft genome of Sphingosinicella sp. GL-C-18.</title>
        <authorList>
            <person name="Liu L."/>
            <person name="Li L."/>
            <person name="Liang L."/>
            <person name="Zhang X."/>
            <person name="Wang T."/>
        </authorList>
    </citation>
    <scope>NUCLEOTIDE SEQUENCE [LARGE SCALE GENOMIC DNA]</scope>
    <source>
        <strain evidence="2 3">GL-C-18</strain>
    </source>
</reference>
<dbReference type="InterPro" id="IPR052918">
    <property type="entry name" value="Motility_Chemotaxis_Reg"/>
</dbReference>
<feature type="region of interest" description="Disordered" evidence="1">
    <location>
        <begin position="73"/>
        <end position="92"/>
    </location>
</feature>
<dbReference type="PANTHER" id="PTHR35580">
    <property type="entry name" value="CELL SURFACE GLYCOPROTEIN (S-LAYER PROTEIN)-LIKE PROTEIN"/>
    <property type="match status" value="1"/>
</dbReference>
<gene>
    <name evidence="2" type="ORF">C7I55_23690</name>
</gene>
<evidence type="ECO:0000313" key="2">
    <source>
        <dbReference type="EMBL" id="PSJ37070.1"/>
    </source>
</evidence>
<protein>
    <recommendedName>
        <fullName evidence="4">Regulatory protein FlaEY</fullName>
    </recommendedName>
</protein>
<comment type="caution">
    <text evidence="2">The sequence shown here is derived from an EMBL/GenBank/DDBJ whole genome shotgun (WGS) entry which is preliminary data.</text>
</comment>
<dbReference type="OrthoDB" id="7196243at2"/>
<dbReference type="AlphaFoldDB" id="A0A2P7QGK2"/>